<keyword evidence="4" id="KW-0804">Transcription</keyword>
<dbReference type="FunFam" id="1.10.10.10:FF:000001">
    <property type="entry name" value="LysR family transcriptional regulator"/>
    <property type="match status" value="1"/>
</dbReference>
<keyword evidence="2" id="KW-0805">Transcription regulation</keyword>
<evidence type="ECO:0000259" key="5">
    <source>
        <dbReference type="PROSITE" id="PS50931"/>
    </source>
</evidence>
<dbReference type="InterPro" id="IPR000847">
    <property type="entry name" value="LysR_HTH_N"/>
</dbReference>
<gene>
    <name evidence="6" type="ORF">CPter91_3934</name>
</gene>
<dbReference type="InterPro" id="IPR036390">
    <property type="entry name" value="WH_DNA-bd_sf"/>
</dbReference>
<dbReference type="KEGG" id="cpra:CPter91_3934"/>
<dbReference type="SUPFAM" id="SSF46785">
    <property type="entry name" value="Winged helix' DNA-binding domain"/>
    <property type="match status" value="1"/>
</dbReference>
<evidence type="ECO:0000256" key="4">
    <source>
        <dbReference type="ARBA" id="ARBA00023163"/>
    </source>
</evidence>
<dbReference type="STRING" id="279113.CPter91_3934"/>
<feature type="domain" description="HTH lysR-type" evidence="5">
    <location>
        <begin position="1"/>
        <end position="58"/>
    </location>
</feature>
<accession>A0A127Q8S0</accession>
<dbReference type="GO" id="GO:0000976">
    <property type="term" value="F:transcription cis-regulatory region binding"/>
    <property type="evidence" value="ECO:0007669"/>
    <property type="project" value="TreeGrafter"/>
</dbReference>
<protein>
    <submittedName>
        <fullName evidence="6">Bacterial regulatory helix-turn-helix, lysR family protein</fullName>
    </submittedName>
</protein>
<dbReference type="OrthoDB" id="9803735at2"/>
<dbReference type="InterPro" id="IPR005119">
    <property type="entry name" value="LysR_subst-bd"/>
</dbReference>
<dbReference type="PRINTS" id="PR00039">
    <property type="entry name" value="HTHLYSR"/>
</dbReference>
<dbReference type="Gene3D" id="3.40.190.10">
    <property type="entry name" value="Periplasmic binding protein-like II"/>
    <property type="match status" value="2"/>
</dbReference>
<comment type="similarity">
    <text evidence="1">Belongs to the LysR transcriptional regulatory family.</text>
</comment>
<keyword evidence="3" id="KW-0238">DNA-binding</keyword>
<dbReference type="CDD" id="cd05466">
    <property type="entry name" value="PBP2_LTTR_substrate"/>
    <property type="match status" value="1"/>
</dbReference>
<evidence type="ECO:0000256" key="3">
    <source>
        <dbReference type="ARBA" id="ARBA00023125"/>
    </source>
</evidence>
<dbReference type="AlphaFoldDB" id="A0A127Q8S0"/>
<dbReference type="Gene3D" id="1.10.10.10">
    <property type="entry name" value="Winged helix-like DNA-binding domain superfamily/Winged helix DNA-binding domain"/>
    <property type="match status" value="1"/>
</dbReference>
<dbReference type="Proteomes" id="UP000074561">
    <property type="component" value="Chromosome"/>
</dbReference>
<reference evidence="6 7" key="1">
    <citation type="submission" date="2015-11" db="EMBL/GenBank/DDBJ databases">
        <title>Exploring the genomic traits of fungus-feeding bacterial genus Collimonas.</title>
        <authorList>
            <person name="Song C."/>
            <person name="Schmidt R."/>
            <person name="de Jager V."/>
            <person name="Krzyzanowska D."/>
            <person name="Jongedijk E."/>
            <person name="Cankar K."/>
            <person name="Beekwilder J."/>
            <person name="van Veen A."/>
            <person name="de Boer W."/>
            <person name="van Veen J.A."/>
            <person name="Garbeva P."/>
        </authorList>
    </citation>
    <scope>NUCLEOTIDE SEQUENCE [LARGE SCALE GENOMIC DNA]</scope>
    <source>
        <strain evidence="6 7">Ter91</strain>
    </source>
</reference>
<dbReference type="Pfam" id="PF00126">
    <property type="entry name" value="HTH_1"/>
    <property type="match status" value="1"/>
</dbReference>
<evidence type="ECO:0000256" key="2">
    <source>
        <dbReference type="ARBA" id="ARBA00023015"/>
    </source>
</evidence>
<name>A0A127Q8S0_9BURK</name>
<dbReference type="PROSITE" id="PS50931">
    <property type="entry name" value="HTH_LYSR"/>
    <property type="match status" value="1"/>
</dbReference>
<organism evidence="6 7">
    <name type="scientific">Collimonas pratensis</name>
    <dbReference type="NCBI Taxonomy" id="279113"/>
    <lineage>
        <taxon>Bacteria</taxon>
        <taxon>Pseudomonadati</taxon>
        <taxon>Pseudomonadota</taxon>
        <taxon>Betaproteobacteria</taxon>
        <taxon>Burkholderiales</taxon>
        <taxon>Oxalobacteraceae</taxon>
        <taxon>Collimonas</taxon>
    </lineage>
</organism>
<dbReference type="EMBL" id="CP013234">
    <property type="protein sequence ID" value="AMP06255.1"/>
    <property type="molecule type" value="Genomic_DNA"/>
</dbReference>
<dbReference type="PATRIC" id="fig|279113.9.peg.3903"/>
<evidence type="ECO:0000313" key="7">
    <source>
        <dbReference type="Proteomes" id="UP000074561"/>
    </source>
</evidence>
<dbReference type="PANTHER" id="PTHR30126:SF39">
    <property type="entry name" value="HTH-TYPE TRANSCRIPTIONAL REGULATOR CYSL"/>
    <property type="match status" value="1"/>
</dbReference>
<proteinExistence type="inferred from homology"/>
<evidence type="ECO:0000313" key="6">
    <source>
        <dbReference type="EMBL" id="AMP06255.1"/>
    </source>
</evidence>
<dbReference type="Pfam" id="PF03466">
    <property type="entry name" value="LysR_substrate"/>
    <property type="match status" value="1"/>
</dbReference>
<evidence type="ECO:0000256" key="1">
    <source>
        <dbReference type="ARBA" id="ARBA00009437"/>
    </source>
</evidence>
<dbReference type="PANTHER" id="PTHR30126">
    <property type="entry name" value="HTH-TYPE TRANSCRIPTIONAL REGULATOR"/>
    <property type="match status" value="1"/>
</dbReference>
<dbReference type="RefSeq" id="WP_061942638.1">
    <property type="nucleotide sequence ID" value="NZ_CP013234.1"/>
</dbReference>
<dbReference type="SUPFAM" id="SSF53850">
    <property type="entry name" value="Periplasmic binding protein-like II"/>
    <property type="match status" value="1"/>
</dbReference>
<sequence length="304" mass="32597">MNTHDIEAFVAVVETGSIIAAAARLHLTQPGISRRVQSLEERLGVALLERQSKPLKPTAAGKEVYERGRRVLGSVADLLAGVEPGSQASGEFRLGVAPFLAELALTHPIDCLRSEFTKLTLRITTGWSPALLTLLESNAIDAAAVVLPDDVMPPNTLTAHLLGHQMPLIVASQASSLCSKGSVSLAQLAAHSWVMNQDGCGIRRSIRHALDAARLPIDVAVETFGTELQLSLVARGVGIGMIMPGAWARSAFRDQLKVLDVPEFKGGVNTWLVHARAPGRLAAPLERLRCDMSAMLEEELHQLP</sequence>
<dbReference type="InterPro" id="IPR036388">
    <property type="entry name" value="WH-like_DNA-bd_sf"/>
</dbReference>
<dbReference type="GO" id="GO:0003700">
    <property type="term" value="F:DNA-binding transcription factor activity"/>
    <property type="evidence" value="ECO:0007669"/>
    <property type="project" value="InterPro"/>
</dbReference>